<comment type="caution">
    <text evidence="2">The sequence shown here is derived from an EMBL/GenBank/DDBJ whole genome shotgun (WGS) entry which is preliminary data.</text>
</comment>
<reference evidence="4 5" key="1">
    <citation type="submission" date="2019-05" db="EMBL/GenBank/DDBJ databases">
        <title>Emergence of the Ug99 lineage of the wheat stem rust pathogen through somatic hybridization.</title>
        <authorList>
            <person name="Li F."/>
            <person name="Upadhyaya N.M."/>
            <person name="Sperschneider J."/>
            <person name="Matny O."/>
            <person name="Nguyen-Phuc H."/>
            <person name="Mago R."/>
            <person name="Raley C."/>
            <person name="Miller M.E."/>
            <person name="Silverstein K.A.T."/>
            <person name="Henningsen E."/>
            <person name="Hirsch C.D."/>
            <person name="Visser B."/>
            <person name="Pretorius Z.A."/>
            <person name="Steffenson B.J."/>
            <person name="Schwessinger B."/>
            <person name="Dodds P.N."/>
            <person name="Figueroa M."/>
        </authorList>
    </citation>
    <scope>NUCLEOTIDE SEQUENCE [LARGE SCALE GENOMIC DNA]</scope>
    <source>
        <strain evidence="2">21-0</strain>
        <strain evidence="3 5">Ug99</strain>
    </source>
</reference>
<gene>
    <name evidence="2" type="ORF">PGT21_021512</name>
    <name evidence="3" type="ORF">PGTUg99_005271</name>
</gene>
<protein>
    <submittedName>
        <fullName evidence="2">Uncharacterized protein</fullName>
    </submittedName>
</protein>
<feature type="region of interest" description="Disordered" evidence="1">
    <location>
        <begin position="1"/>
        <end position="20"/>
    </location>
</feature>
<accession>A0A5B0QBT7</accession>
<evidence type="ECO:0000256" key="1">
    <source>
        <dbReference type="SAM" id="MobiDB-lite"/>
    </source>
</evidence>
<evidence type="ECO:0000313" key="3">
    <source>
        <dbReference type="EMBL" id="KAA1134857.1"/>
    </source>
</evidence>
<dbReference type="Proteomes" id="UP000325313">
    <property type="component" value="Unassembled WGS sequence"/>
</dbReference>
<keyword evidence="4" id="KW-1185">Reference proteome</keyword>
<proteinExistence type="predicted"/>
<evidence type="ECO:0000313" key="5">
    <source>
        <dbReference type="Proteomes" id="UP000325313"/>
    </source>
</evidence>
<organism evidence="2 4">
    <name type="scientific">Puccinia graminis f. sp. tritici</name>
    <dbReference type="NCBI Taxonomy" id="56615"/>
    <lineage>
        <taxon>Eukaryota</taxon>
        <taxon>Fungi</taxon>
        <taxon>Dikarya</taxon>
        <taxon>Basidiomycota</taxon>
        <taxon>Pucciniomycotina</taxon>
        <taxon>Pucciniomycetes</taxon>
        <taxon>Pucciniales</taxon>
        <taxon>Pucciniaceae</taxon>
        <taxon>Puccinia</taxon>
    </lineage>
</organism>
<name>A0A5B0QBT7_PUCGR</name>
<evidence type="ECO:0000313" key="4">
    <source>
        <dbReference type="Proteomes" id="UP000324748"/>
    </source>
</evidence>
<dbReference type="EMBL" id="VSWC01000027">
    <property type="protein sequence ID" value="KAA1110434.1"/>
    <property type="molecule type" value="Genomic_DNA"/>
</dbReference>
<dbReference type="AlphaFoldDB" id="A0A5B0QBT7"/>
<dbReference type="EMBL" id="VDEP01000044">
    <property type="protein sequence ID" value="KAA1134857.1"/>
    <property type="molecule type" value="Genomic_DNA"/>
</dbReference>
<dbReference type="Proteomes" id="UP000324748">
    <property type="component" value="Unassembled WGS sequence"/>
</dbReference>
<evidence type="ECO:0000313" key="2">
    <source>
        <dbReference type="EMBL" id="KAA1110434.1"/>
    </source>
</evidence>
<sequence>MYLVREAVSPTTSSYNDHLRDQTDILTASSSQLDGDDEYDVARLREADNQNRSNKPFDM</sequence>